<dbReference type="GO" id="GO:0008270">
    <property type="term" value="F:zinc ion binding"/>
    <property type="evidence" value="ECO:0007669"/>
    <property type="project" value="UniProtKB-KW"/>
</dbReference>
<evidence type="ECO:0000256" key="2">
    <source>
        <dbReference type="ARBA" id="ARBA00022737"/>
    </source>
</evidence>
<feature type="region of interest" description="Disordered" evidence="6">
    <location>
        <begin position="247"/>
        <end position="309"/>
    </location>
</feature>
<evidence type="ECO:0000256" key="1">
    <source>
        <dbReference type="ARBA" id="ARBA00022723"/>
    </source>
</evidence>
<dbReference type="Gene3D" id="3.30.1370.210">
    <property type="match status" value="1"/>
</dbReference>
<organism evidence="8 9">
    <name type="scientific">Cerrena zonata</name>
    <dbReference type="NCBI Taxonomy" id="2478898"/>
    <lineage>
        <taxon>Eukaryota</taxon>
        <taxon>Fungi</taxon>
        <taxon>Dikarya</taxon>
        <taxon>Basidiomycota</taxon>
        <taxon>Agaricomycotina</taxon>
        <taxon>Agaricomycetes</taxon>
        <taxon>Polyporales</taxon>
        <taxon>Cerrenaceae</taxon>
        <taxon>Cerrena</taxon>
    </lineage>
</organism>
<feature type="domain" description="C3H1-type" evidence="7">
    <location>
        <begin position="5"/>
        <end position="32"/>
    </location>
</feature>
<feature type="domain" description="C3H1-type" evidence="7">
    <location>
        <begin position="69"/>
        <end position="98"/>
    </location>
</feature>
<evidence type="ECO:0000313" key="8">
    <source>
        <dbReference type="EMBL" id="KAK7679173.1"/>
    </source>
</evidence>
<feature type="zinc finger region" description="C3H1-type" evidence="5">
    <location>
        <begin position="69"/>
        <end position="98"/>
    </location>
</feature>
<dbReference type="Gene3D" id="4.10.1000.10">
    <property type="entry name" value="Zinc finger, CCCH-type"/>
    <property type="match status" value="1"/>
</dbReference>
<reference evidence="8 9" key="1">
    <citation type="submission" date="2022-09" db="EMBL/GenBank/DDBJ databases">
        <authorList>
            <person name="Palmer J.M."/>
        </authorList>
    </citation>
    <scope>NUCLEOTIDE SEQUENCE [LARGE SCALE GENOMIC DNA]</scope>
    <source>
        <strain evidence="8 9">DSM 7382</strain>
    </source>
</reference>
<comment type="caution">
    <text evidence="8">The sequence shown here is derived from an EMBL/GenBank/DDBJ whole genome shotgun (WGS) entry which is preliminary data.</text>
</comment>
<dbReference type="PANTHER" id="PTHR12547">
    <property type="entry name" value="CCCH ZINC FINGER/TIS11-RELATED"/>
    <property type="match status" value="1"/>
</dbReference>
<dbReference type="EMBL" id="JASBNA010000062">
    <property type="protein sequence ID" value="KAK7679173.1"/>
    <property type="molecule type" value="Genomic_DNA"/>
</dbReference>
<keyword evidence="4 5" id="KW-0862">Zinc</keyword>
<evidence type="ECO:0000256" key="4">
    <source>
        <dbReference type="ARBA" id="ARBA00022833"/>
    </source>
</evidence>
<feature type="zinc finger region" description="C3H1-type" evidence="5">
    <location>
        <begin position="5"/>
        <end position="32"/>
    </location>
</feature>
<gene>
    <name evidence="8" type="ORF">QCA50_017751</name>
</gene>
<protein>
    <recommendedName>
        <fullName evidence="7">C3H1-type domain-containing protein</fullName>
    </recommendedName>
</protein>
<dbReference type="Pfam" id="PF00642">
    <property type="entry name" value="zf-CCCH"/>
    <property type="match status" value="1"/>
</dbReference>
<evidence type="ECO:0000256" key="6">
    <source>
        <dbReference type="SAM" id="MobiDB-lite"/>
    </source>
</evidence>
<dbReference type="InterPro" id="IPR000571">
    <property type="entry name" value="Znf_CCCH"/>
</dbReference>
<feature type="compositionally biased region" description="Basic residues" evidence="6">
    <location>
        <begin position="281"/>
        <end position="295"/>
    </location>
</feature>
<evidence type="ECO:0000256" key="3">
    <source>
        <dbReference type="ARBA" id="ARBA00022771"/>
    </source>
</evidence>
<evidence type="ECO:0000313" key="9">
    <source>
        <dbReference type="Proteomes" id="UP001385951"/>
    </source>
</evidence>
<keyword evidence="2" id="KW-0677">Repeat</keyword>
<keyword evidence="1 5" id="KW-0479">Metal-binding</keyword>
<keyword evidence="3 5" id="KW-0863">Zinc-finger</keyword>
<dbReference type="Proteomes" id="UP001385951">
    <property type="component" value="Unassembled WGS sequence"/>
</dbReference>
<feature type="zinc finger region" description="C3H1-type" evidence="5">
    <location>
        <begin position="118"/>
        <end position="144"/>
    </location>
</feature>
<dbReference type="AlphaFoldDB" id="A0AAW0FNR5"/>
<name>A0AAW0FNR5_9APHY</name>
<accession>A0AAW0FNR5</accession>
<dbReference type="InterPro" id="IPR036855">
    <property type="entry name" value="Znf_CCCH_sf"/>
</dbReference>
<sequence>MNTQLHHTKLCRNYALGSCPQGDRCRFIHSDQIVFPPTFVTGPQSSTGPMSPTGQASNTTRLLQFRALSWRTKLCKHFVKNQGWCSLGDECGYIHDLRLAEHARNDIRYPDGHRRLDSSKQSHCWAYVHGVCRAGNCPYVHPLNTNLFIPHTPCLSWPGCDKGRLCCFKHPEPLIPKLFNFHPEPFPNIPLGTYQALGTTYFPIARDPNTPTSPSTLVPYSPSAHSGFSPYLSASLPYSSLIYETKRAPGRTPSGRYHHTHRTSVTSNSKEDSGVLGLSHASRRPRKMSHSKRDTHRVSLVVKREKKRG</sequence>
<dbReference type="PANTHER" id="PTHR12547:SF18">
    <property type="entry name" value="PROTEIN TIS11"/>
    <property type="match status" value="1"/>
</dbReference>
<evidence type="ECO:0000259" key="7">
    <source>
        <dbReference type="PROSITE" id="PS50103"/>
    </source>
</evidence>
<proteinExistence type="predicted"/>
<dbReference type="SUPFAM" id="SSF90229">
    <property type="entry name" value="CCCH zinc finger"/>
    <property type="match status" value="2"/>
</dbReference>
<dbReference type="PROSITE" id="PS50103">
    <property type="entry name" value="ZF_C3H1"/>
    <property type="match status" value="3"/>
</dbReference>
<feature type="domain" description="C3H1-type" evidence="7">
    <location>
        <begin position="118"/>
        <end position="144"/>
    </location>
</feature>
<keyword evidence="9" id="KW-1185">Reference proteome</keyword>
<dbReference type="InterPro" id="IPR045877">
    <property type="entry name" value="ZFP36-like"/>
</dbReference>
<dbReference type="SMART" id="SM00356">
    <property type="entry name" value="ZnF_C3H1"/>
    <property type="match status" value="4"/>
</dbReference>
<dbReference type="GO" id="GO:0003729">
    <property type="term" value="F:mRNA binding"/>
    <property type="evidence" value="ECO:0007669"/>
    <property type="project" value="InterPro"/>
</dbReference>
<evidence type="ECO:0000256" key="5">
    <source>
        <dbReference type="PROSITE-ProRule" id="PRU00723"/>
    </source>
</evidence>